<dbReference type="PROSITE" id="PS50235">
    <property type="entry name" value="USP_3"/>
    <property type="match status" value="1"/>
</dbReference>
<dbReference type="STRING" id="984486.A0A1E3QNV0"/>
<dbReference type="EC" id="3.4.19.12" evidence="6"/>
<accession>A0A1E3QNV0</accession>
<evidence type="ECO:0000256" key="2">
    <source>
        <dbReference type="ARBA" id="ARBA00022670"/>
    </source>
</evidence>
<evidence type="ECO:0000256" key="3">
    <source>
        <dbReference type="ARBA" id="ARBA00022786"/>
    </source>
</evidence>
<dbReference type="RefSeq" id="XP_018983985.1">
    <property type="nucleotide sequence ID" value="XM_019132163.1"/>
</dbReference>
<dbReference type="SMART" id="SM00213">
    <property type="entry name" value="UBQ"/>
    <property type="match status" value="1"/>
</dbReference>
<evidence type="ECO:0000256" key="1">
    <source>
        <dbReference type="ARBA" id="ARBA00000707"/>
    </source>
</evidence>
<dbReference type="GO" id="GO:0004843">
    <property type="term" value="F:cysteine-type deubiquitinase activity"/>
    <property type="evidence" value="ECO:0007669"/>
    <property type="project" value="UniProtKB-UniRule"/>
</dbReference>
<dbReference type="PROSITE" id="PS00973">
    <property type="entry name" value="USP_2"/>
    <property type="match status" value="1"/>
</dbReference>
<dbReference type="PROSITE" id="PS00972">
    <property type="entry name" value="USP_1"/>
    <property type="match status" value="1"/>
</dbReference>
<comment type="similarity">
    <text evidence="6">Belongs to the peptidase C19 family.</text>
</comment>
<reference evidence="10" key="1">
    <citation type="submission" date="2016-05" db="EMBL/GenBank/DDBJ databases">
        <title>Comparative genomics of biotechnologically important yeasts.</title>
        <authorList>
            <consortium name="DOE Joint Genome Institute"/>
            <person name="Riley R."/>
            <person name="Haridas S."/>
            <person name="Wolfe K.H."/>
            <person name="Lopes M.R."/>
            <person name="Hittinger C.T."/>
            <person name="Goker M."/>
            <person name="Salamov A."/>
            <person name="Wisecaver J."/>
            <person name="Long T.M."/>
            <person name="Aerts A.L."/>
            <person name="Barry K."/>
            <person name="Choi C."/>
            <person name="Clum A."/>
            <person name="Coughlan A.Y."/>
            <person name="Deshpande S."/>
            <person name="Douglass A.P."/>
            <person name="Hanson S.J."/>
            <person name="Klenk H.-P."/>
            <person name="Labutti K."/>
            <person name="Lapidus A."/>
            <person name="Lindquist E."/>
            <person name="Lipzen A."/>
            <person name="Meier-Kolthoff J.P."/>
            <person name="Ohm R.A."/>
            <person name="Otillar R.P."/>
            <person name="Pangilinan J."/>
            <person name="Peng Y."/>
            <person name="Rokas A."/>
            <person name="Rosa C.A."/>
            <person name="Scheuner C."/>
            <person name="Sibirny A.A."/>
            <person name="Slot J.C."/>
            <person name="Stielow J.B."/>
            <person name="Sun H."/>
            <person name="Kurtzman C.P."/>
            <person name="Blackwell M."/>
            <person name="Grigoriev I.V."/>
            <person name="Jeffries T.W."/>
        </authorList>
    </citation>
    <scope>NUCLEOTIDE SEQUENCE [LARGE SCALE GENOMIC DNA]</scope>
    <source>
        <strain evidence="10">NRRL Y-12698</strain>
    </source>
</reference>
<dbReference type="GO" id="GO:0016579">
    <property type="term" value="P:protein deubiquitination"/>
    <property type="evidence" value="ECO:0007669"/>
    <property type="project" value="EnsemblFungi"/>
</dbReference>
<keyword evidence="3 6" id="KW-0833">Ubl conjugation pathway</keyword>
<comment type="catalytic activity">
    <reaction evidence="1 6">
        <text>Thiol-dependent hydrolysis of ester, thioester, amide, peptide and isopeptide bonds formed by the C-terminal Gly of ubiquitin (a 76-residue protein attached to proteins as an intracellular targeting signal).</text>
        <dbReference type="EC" id="3.4.19.12"/>
    </reaction>
</comment>
<evidence type="ECO:0000256" key="4">
    <source>
        <dbReference type="ARBA" id="ARBA00022801"/>
    </source>
</evidence>
<dbReference type="Pfam" id="PF00443">
    <property type="entry name" value="UCH"/>
    <property type="match status" value="1"/>
</dbReference>
<protein>
    <recommendedName>
        <fullName evidence="6">Ubiquitin carboxyl-terminal hydrolase</fullName>
        <ecNumber evidence="6">3.4.19.12</ecNumber>
    </recommendedName>
</protein>
<gene>
    <name evidence="9" type="ORF">BABINDRAFT_51476</name>
</gene>
<dbReference type="SUPFAM" id="SSF54001">
    <property type="entry name" value="Cysteine proteinases"/>
    <property type="match status" value="1"/>
</dbReference>
<keyword evidence="4 6" id="KW-0378">Hydrolase</keyword>
<keyword evidence="10" id="KW-1185">Reference proteome</keyword>
<dbReference type="InterPro" id="IPR028889">
    <property type="entry name" value="USP"/>
</dbReference>
<evidence type="ECO:0000259" key="7">
    <source>
        <dbReference type="PROSITE" id="PS50053"/>
    </source>
</evidence>
<dbReference type="GeneID" id="30150016"/>
<dbReference type="Pfam" id="PF00240">
    <property type="entry name" value="ubiquitin"/>
    <property type="match status" value="1"/>
</dbReference>
<dbReference type="GO" id="GO:0070628">
    <property type="term" value="F:proteasome binding"/>
    <property type="evidence" value="ECO:0007669"/>
    <property type="project" value="TreeGrafter"/>
</dbReference>
<dbReference type="InterPro" id="IPR018200">
    <property type="entry name" value="USP_CS"/>
</dbReference>
<dbReference type="GO" id="GO:0032434">
    <property type="term" value="P:regulation of proteasomal ubiquitin-dependent protein catabolic process"/>
    <property type="evidence" value="ECO:0007669"/>
    <property type="project" value="EnsemblFungi"/>
</dbReference>
<evidence type="ECO:0000256" key="6">
    <source>
        <dbReference type="RuleBase" id="RU366025"/>
    </source>
</evidence>
<dbReference type="GO" id="GO:0005838">
    <property type="term" value="C:proteasome regulatory particle"/>
    <property type="evidence" value="ECO:0007669"/>
    <property type="project" value="EnsemblFungi"/>
</dbReference>
<dbReference type="PANTHER" id="PTHR43982">
    <property type="entry name" value="UBIQUITIN CARBOXYL-TERMINAL HYDROLASE"/>
    <property type="match status" value="1"/>
</dbReference>
<dbReference type="InterPro" id="IPR029071">
    <property type="entry name" value="Ubiquitin-like_domsf"/>
</dbReference>
<dbReference type="GO" id="GO:1901799">
    <property type="term" value="P:negative regulation of proteasomal protein catabolic process"/>
    <property type="evidence" value="ECO:0007669"/>
    <property type="project" value="EnsemblFungi"/>
</dbReference>
<dbReference type="CDD" id="cd16104">
    <property type="entry name" value="Ubl_USP14_like"/>
    <property type="match status" value="1"/>
</dbReference>
<dbReference type="InterPro" id="IPR001394">
    <property type="entry name" value="Peptidase_C19_UCH"/>
</dbReference>
<dbReference type="OrthoDB" id="333239at2759"/>
<keyword evidence="5 6" id="KW-0788">Thiol protease</keyword>
<sequence>MSTIAITIKNAGKSYPMELDLEETGLTFKNQVYSLTNIPPQRQKILVKGGQVRDDAMLSSLNLKDKQVVMVLGTPDEQLPQAPVEKTVFIEDLNADPYRTINIEEPSGLVNLGNTCYLNSTLQTLFNNEDIGQQLVSGTPTGTNAAFAGFMKTLFARMQKKEAKISPVAVLSSLRQLYPQFAERSNEGFYKQQDAEEAYSQILTVLMQQFPDLRRQFGVSFKVKSQCVDVAEEPTYSLEEDQYKLNCHITKSTNFLRDGLMDSLKETIEKNNATLGGNANYELTRTITRLPKYLNVQFVRFFWRRDTQKKSKILRKVQFPFELDLSDLLDDDIKQSKVAFRDELRKIEKTRFDETREFKKTKTLETGTPLQRQEQQQAKVKEINAKFAADFAKILPESYDLQAGENPSCLYELKAIITHQGSSADSGHYQAFVKDETDLEGDSWWRFNDDKVSAVNREKIETLCGGGESDSALILLYKGVGL</sequence>
<dbReference type="InterPro" id="IPR019954">
    <property type="entry name" value="Ubiquitin_CS"/>
</dbReference>
<dbReference type="AlphaFoldDB" id="A0A1E3QNV0"/>
<dbReference type="Gene3D" id="3.10.20.90">
    <property type="entry name" value="Phosphatidylinositol 3-kinase Catalytic Subunit, Chain A, domain 1"/>
    <property type="match status" value="1"/>
</dbReference>
<evidence type="ECO:0000313" key="9">
    <source>
        <dbReference type="EMBL" id="ODQ78657.1"/>
    </source>
</evidence>
<feature type="domain" description="USP" evidence="8">
    <location>
        <begin position="107"/>
        <end position="480"/>
    </location>
</feature>
<dbReference type="Gene3D" id="3.90.70.10">
    <property type="entry name" value="Cysteine proteinases"/>
    <property type="match status" value="1"/>
</dbReference>
<dbReference type="EMBL" id="KV454434">
    <property type="protein sequence ID" value="ODQ78657.1"/>
    <property type="molecule type" value="Genomic_DNA"/>
</dbReference>
<dbReference type="SUPFAM" id="SSF54236">
    <property type="entry name" value="Ubiquitin-like"/>
    <property type="match status" value="1"/>
</dbReference>
<evidence type="ECO:0000313" key="10">
    <source>
        <dbReference type="Proteomes" id="UP000094336"/>
    </source>
</evidence>
<keyword evidence="2 6" id="KW-0645">Protease</keyword>
<dbReference type="InterPro" id="IPR000626">
    <property type="entry name" value="Ubiquitin-like_dom"/>
</dbReference>
<dbReference type="PROSITE" id="PS00299">
    <property type="entry name" value="UBIQUITIN_1"/>
    <property type="match status" value="1"/>
</dbReference>
<evidence type="ECO:0000259" key="8">
    <source>
        <dbReference type="PROSITE" id="PS50235"/>
    </source>
</evidence>
<name>A0A1E3QNV0_9ASCO</name>
<dbReference type="GO" id="GO:0072671">
    <property type="term" value="P:mitochondria-associated ubiquitin-dependent protein catabolic process"/>
    <property type="evidence" value="ECO:0007669"/>
    <property type="project" value="EnsemblFungi"/>
</dbReference>
<proteinExistence type="inferred from homology"/>
<feature type="domain" description="Ubiquitin-like" evidence="7">
    <location>
        <begin position="4"/>
        <end position="72"/>
    </location>
</feature>
<dbReference type="Proteomes" id="UP000094336">
    <property type="component" value="Unassembled WGS sequence"/>
</dbReference>
<dbReference type="InterPro" id="IPR044635">
    <property type="entry name" value="UBP14-like"/>
</dbReference>
<dbReference type="InterPro" id="IPR038765">
    <property type="entry name" value="Papain-like_cys_pep_sf"/>
</dbReference>
<dbReference type="Gene3D" id="6.10.140.1140">
    <property type="match status" value="1"/>
</dbReference>
<organism evidence="9 10">
    <name type="scientific">Babjeviella inositovora NRRL Y-12698</name>
    <dbReference type="NCBI Taxonomy" id="984486"/>
    <lineage>
        <taxon>Eukaryota</taxon>
        <taxon>Fungi</taxon>
        <taxon>Dikarya</taxon>
        <taxon>Ascomycota</taxon>
        <taxon>Saccharomycotina</taxon>
        <taxon>Pichiomycetes</taxon>
        <taxon>Serinales incertae sedis</taxon>
        <taxon>Babjeviella</taxon>
    </lineage>
</organism>
<dbReference type="PANTHER" id="PTHR43982:SF1">
    <property type="entry name" value="UBIQUITIN CARBOXYL-TERMINAL HYDROLASE 14"/>
    <property type="match status" value="1"/>
</dbReference>
<evidence type="ECO:0000256" key="5">
    <source>
        <dbReference type="ARBA" id="ARBA00022807"/>
    </source>
</evidence>
<dbReference type="PROSITE" id="PS50053">
    <property type="entry name" value="UBIQUITIN_2"/>
    <property type="match status" value="1"/>
</dbReference>